<dbReference type="GO" id="GO:0009254">
    <property type="term" value="P:peptidoglycan turnover"/>
    <property type="evidence" value="ECO:0007669"/>
    <property type="project" value="TreeGrafter"/>
</dbReference>
<dbReference type="SUPFAM" id="SSF55846">
    <property type="entry name" value="N-acetylmuramoyl-L-alanine amidase-like"/>
    <property type="match status" value="1"/>
</dbReference>
<dbReference type="Pfam" id="PF01510">
    <property type="entry name" value="Amidase_2"/>
    <property type="match status" value="1"/>
</dbReference>
<dbReference type="InterPro" id="IPR051206">
    <property type="entry name" value="NAMLAA_amidase_2"/>
</dbReference>
<dbReference type="EMBL" id="UZWE01000033">
    <property type="protein sequence ID" value="VDS09255.1"/>
    <property type="molecule type" value="Genomic_DNA"/>
</dbReference>
<organism evidence="7 8">
    <name type="scientific">Paracoccus haematequi</name>
    <dbReference type="NCBI Taxonomy" id="2491866"/>
    <lineage>
        <taxon>Bacteria</taxon>
        <taxon>Pseudomonadati</taxon>
        <taxon>Pseudomonadota</taxon>
        <taxon>Alphaproteobacteria</taxon>
        <taxon>Rhodobacterales</taxon>
        <taxon>Paracoccaceae</taxon>
        <taxon>Paracoccus</taxon>
    </lineage>
</organism>
<evidence type="ECO:0000256" key="2">
    <source>
        <dbReference type="ARBA" id="ARBA00011901"/>
    </source>
</evidence>
<evidence type="ECO:0000259" key="6">
    <source>
        <dbReference type="SMART" id="SM00644"/>
    </source>
</evidence>
<reference evidence="7 8" key="1">
    <citation type="submission" date="2018-12" db="EMBL/GenBank/DDBJ databases">
        <authorList>
            <person name="Criscuolo A."/>
        </authorList>
    </citation>
    <scope>NUCLEOTIDE SEQUENCE [LARGE SCALE GENOMIC DNA]</scope>
    <source>
        <strain evidence="7">ACIP1116241</strain>
    </source>
</reference>
<dbReference type="EC" id="3.5.1.28" evidence="2"/>
<keyword evidence="3 7" id="KW-0378">Hydrolase</keyword>
<name>A0A3S4GP18_9RHOB</name>
<dbReference type="GO" id="GO:0009253">
    <property type="term" value="P:peptidoglycan catabolic process"/>
    <property type="evidence" value="ECO:0007669"/>
    <property type="project" value="InterPro"/>
</dbReference>
<sequence>MAWATSHHCRCGTTDGDPPETASPGPCAIVHGNPARDRDRDVSRCGDRTCGSRITSWKARPIARRSFGGQITPELVILHDTAGRLTKGNSADYLRTSPGGTSVHFIVERDGSIEQQVPTNRRAGHAGKSSYHGRTDCNAFSIGTEIVNPGRMDAVAGQQNVGRAWWGQNLQGERPGDTVVMATPEHGTGAWMSYPAEQIDAIDQLLTALFAAIHTLHDIRTHWYVSRGRKVDTNPLFPLEQLRTRILGRDDPADLAAEAASVPGPTDDTVRIKAASGLNMRAGPAGRSRRARRPGRARGVRPAPDRGRRSAAPVHP</sequence>
<dbReference type="SMART" id="SM00644">
    <property type="entry name" value="Ami_2"/>
    <property type="match status" value="1"/>
</dbReference>
<dbReference type="Proteomes" id="UP000270743">
    <property type="component" value="Unassembled WGS sequence"/>
</dbReference>
<keyword evidence="4" id="KW-0961">Cell wall biogenesis/degradation</keyword>
<dbReference type="InterPro" id="IPR002502">
    <property type="entry name" value="Amidase_domain"/>
</dbReference>
<dbReference type="Gene3D" id="3.40.80.10">
    <property type="entry name" value="Peptidoglycan recognition protein-like"/>
    <property type="match status" value="1"/>
</dbReference>
<feature type="region of interest" description="Disordered" evidence="5">
    <location>
        <begin position="275"/>
        <end position="316"/>
    </location>
</feature>
<feature type="region of interest" description="Disordered" evidence="5">
    <location>
        <begin position="1"/>
        <end position="43"/>
    </location>
</feature>
<dbReference type="PANTHER" id="PTHR30417:SF1">
    <property type="entry name" value="N-ACETYLMURAMOYL-L-ALANINE AMIDASE AMID"/>
    <property type="match status" value="1"/>
</dbReference>
<evidence type="ECO:0000256" key="5">
    <source>
        <dbReference type="SAM" id="MobiDB-lite"/>
    </source>
</evidence>
<feature type="compositionally biased region" description="Basic and acidic residues" evidence="5">
    <location>
        <begin position="34"/>
        <end position="43"/>
    </location>
</feature>
<feature type="compositionally biased region" description="Basic residues" evidence="5">
    <location>
        <begin position="287"/>
        <end position="299"/>
    </location>
</feature>
<gene>
    <name evidence="7" type="primary">ampD</name>
    <name evidence="7" type="ORF">PARHAE_02447</name>
</gene>
<dbReference type="PANTHER" id="PTHR30417">
    <property type="entry name" value="N-ACETYLMURAMOYL-L-ALANINE AMIDASE AMID"/>
    <property type="match status" value="1"/>
</dbReference>
<comment type="catalytic activity">
    <reaction evidence="1">
        <text>Hydrolyzes the link between N-acetylmuramoyl residues and L-amino acid residues in certain cell-wall glycopeptides.</text>
        <dbReference type="EC" id="3.5.1.28"/>
    </reaction>
</comment>
<evidence type="ECO:0000256" key="4">
    <source>
        <dbReference type="ARBA" id="ARBA00023316"/>
    </source>
</evidence>
<dbReference type="GO" id="GO:0019867">
    <property type="term" value="C:outer membrane"/>
    <property type="evidence" value="ECO:0007669"/>
    <property type="project" value="TreeGrafter"/>
</dbReference>
<evidence type="ECO:0000313" key="7">
    <source>
        <dbReference type="EMBL" id="VDS09255.1"/>
    </source>
</evidence>
<feature type="domain" description="N-acetylmuramoyl-L-alanine amidase" evidence="6">
    <location>
        <begin position="62"/>
        <end position="236"/>
    </location>
</feature>
<dbReference type="InterPro" id="IPR036505">
    <property type="entry name" value="Amidase/PGRP_sf"/>
</dbReference>
<proteinExistence type="predicted"/>
<dbReference type="CDD" id="cd06583">
    <property type="entry name" value="PGRP"/>
    <property type="match status" value="1"/>
</dbReference>
<evidence type="ECO:0000256" key="1">
    <source>
        <dbReference type="ARBA" id="ARBA00001561"/>
    </source>
</evidence>
<evidence type="ECO:0000313" key="8">
    <source>
        <dbReference type="Proteomes" id="UP000270743"/>
    </source>
</evidence>
<accession>A0A3S4GP18</accession>
<protein>
    <recommendedName>
        <fullName evidence="2">N-acetylmuramoyl-L-alanine amidase</fullName>
        <ecNumber evidence="2">3.5.1.28</ecNumber>
    </recommendedName>
</protein>
<keyword evidence="8" id="KW-1185">Reference proteome</keyword>
<dbReference type="GO" id="GO:0008745">
    <property type="term" value="F:N-acetylmuramoyl-L-alanine amidase activity"/>
    <property type="evidence" value="ECO:0007669"/>
    <property type="project" value="UniProtKB-EC"/>
</dbReference>
<dbReference type="GO" id="GO:0071555">
    <property type="term" value="P:cell wall organization"/>
    <property type="evidence" value="ECO:0007669"/>
    <property type="project" value="UniProtKB-KW"/>
</dbReference>
<dbReference type="AlphaFoldDB" id="A0A3S4GP18"/>
<evidence type="ECO:0000256" key="3">
    <source>
        <dbReference type="ARBA" id="ARBA00022801"/>
    </source>
</evidence>